<evidence type="ECO:0000256" key="4">
    <source>
        <dbReference type="ARBA" id="ARBA00022792"/>
    </source>
</evidence>
<dbReference type="KEGG" id="lmat:92517159"/>
<sequence>MYMTAEDFVLALLASPEKMLPSPAIVQDVKRLFESMDANGDSYISFPEIRFLMSLLTSDEREVEVLFRIMGTDKSGTLSLEDFANALRGATKDEAVVHSLLKPSTRRNGIVRGLLGDEAAPCKCSLGELKAMIHSVRTEVWKA</sequence>
<evidence type="ECO:0000256" key="3">
    <source>
        <dbReference type="ARBA" id="ARBA00022737"/>
    </source>
</evidence>
<comment type="subcellular location">
    <subcellularLocation>
        <location evidence="1">Mitochondrion inner membrane</location>
    </subcellularLocation>
    <subcellularLocation>
        <location evidence="2">Mitochondrion intermembrane space</location>
    </subcellularLocation>
</comment>
<dbReference type="OrthoDB" id="186625at2759"/>
<evidence type="ECO:0000256" key="2">
    <source>
        <dbReference type="ARBA" id="ARBA00004569"/>
    </source>
</evidence>
<dbReference type="Pfam" id="PF13499">
    <property type="entry name" value="EF-hand_7"/>
    <property type="match status" value="1"/>
</dbReference>
<dbReference type="PANTHER" id="PTHR12294">
    <property type="entry name" value="EF HAND DOMAIN FAMILY A1,A2-RELATED"/>
    <property type="match status" value="1"/>
</dbReference>
<dbReference type="InterPro" id="IPR011992">
    <property type="entry name" value="EF-hand-dom_pair"/>
</dbReference>
<evidence type="ECO:0000256" key="1">
    <source>
        <dbReference type="ARBA" id="ARBA00004273"/>
    </source>
</evidence>
<keyword evidence="5" id="KW-0809">Transit peptide</keyword>
<proteinExistence type="predicted"/>
<keyword evidence="4" id="KW-0999">Mitochondrion inner membrane</keyword>
<dbReference type="GO" id="GO:0005509">
    <property type="term" value="F:calcium ion binding"/>
    <property type="evidence" value="ECO:0007669"/>
    <property type="project" value="InterPro"/>
</dbReference>
<keyword evidence="3" id="KW-0677">Repeat</keyword>
<dbReference type="RefSeq" id="XP_067181004.1">
    <property type="nucleotide sequence ID" value="XM_067324647.1"/>
</dbReference>
<dbReference type="Gene3D" id="1.10.238.10">
    <property type="entry name" value="EF-hand"/>
    <property type="match status" value="1"/>
</dbReference>
<keyword evidence="7" id="KW-0472">Membrane</keyword>
<comment type="caution">
    <text evidence="9">The sequence shown here is derived from an EMBL/GenBank/DDBJ whole genome shotgun (WGS) entry which is preliminary data.</text>
</comment>
<dbReference type="CDD" id="cd00051">
    <property type="entry name" value="EFh"/>
    <property type="match status" value="1"/>
</dbReference>
<dbReference type="GO" id="GO:0005758">
    <property type="term" value="C:mitochondrial intermembrane space"/>
    <property type="evidence" value="ECO:0007669"/>
    <property type="project" value="UniProtKB-SubCell"/>
</dbReference>
<keyword evidence="6" id="KW-0496">Mitochondrion</keyword>
<feature type="domain" description="EF-hand" evidence="8">
    <location>
        <begin position="24"/>
        <end position="59"/>
    </location>
</feature>
<evidence type="ECO:0000313" key="9">
    <source>
        <dbReference type="EMBL" id="KAG5486152.1"/>
    </source>
</evidence>
<dbReference type="EMBL" id="JAFEUZ010000007">
    <property type="protein sequence ID" value="KAG5486152.1"/>
    <property type="molecule type" value="Genomic_DNA"/>
</dbReference>
<keyword evidence="10" id="KW-1185">Reference proteome</keyword>
<organism evidence="9 10">
    <name type="scientific">Leishmania martiniquensis</name>
    <dbReference type="NCBI Taxonomy" id="1580590"/>
    <lineage>
        <taxon>Eukaryota</taxon>
        <taxon>Discoba</taxon>
        <taxon>Euglenozoa</taxon>
        <taxon>Kinetoplastea</taxon>
        <taxon>Metakinetoplastina</taxon>
        <taxon>Trypanosomatida</taxon>
        <taxon>Trypanosomatidae</taxon>
        <taxon>Leishmaniinae</taxon>
        <taxon>Leishmania</taxon>
    </lineage>
</organism>
<dbReference type="PANTHER" id="PTHR12294:SF14">
    <property type="entry name" value="EF-HAND DOMAIN-CONTAINING PROTEIN"/>
    <property type="match status" value="1"/>
</dbReference>
<accession>A0A836HH72</accession>
<dbReference type="InterPro" id="IPR039800">
    <property type="entry name" value="MICU1/2/3"/>
</dbReference>
<dbReference type="SMART" id="SM00054">
    <property type="entry name" value="EFh"/>
    <property type="match status" value="2"/>
</dbReference>
<evidence type="ECO:0000256" key="5">
    <source>
        <dbReference type="ARBA" id="ARBA00022946"/>
    </source>
</evidence>
<dbReference type="InterPro" id="IPR002048">
    <property type="entry name" value="EF_hand_dom"/>
</dbReference>
<protein>
    <recommendedName>
        <fullName evidence="8">EF-hand domain-containing protein</fullName>
    </recommendedName>
</protein>
<dbReference type="AlphaFoldDB" id="A0A836HH72"/>
<feature type="domain" description="EF-hand" evidence="8">
    <location>
        <begin position="60"/>
        <end position="93"/>
    </location>
</feature>
<evidence type="ECO:0000256" key="7">
    <source>
        <dbReference type="ARBA" id="ARBA00023136"/>
    </source>
</evidence>
<dbReference type="GO" id="GO:0051560">
    <property type="term" value="P:mitochondrial calcium ion homeostasis"/>
    <property type="evidence" value="ECO:0007669"/>
    <property type="project" value="TreeGrafter"/>
</dbReference>
<dbReference type="Proteomes" id="UP000673552">
    <property type="component" value="Chromosome 7"/>
</dbReference>
<dbReference type="GO" id="GO:1990246">
    <property type="term" value="C:uniplex complex"/>
    <property type="evidence" value="ECO:0007669"/>
    <property type="project" value="TreeGrafter"/>
</dbReference>
<evidence type="ECO:0000313" key="10">
    <source>
        <dbReference type="Proteomes" id="UP000673552"/>
    </source>
</evidence>
<gene>
    <name evidence="9" type="ORF">LSCM1_07267</name>
</gene>
<dbReference type="SUPFAM" id="SSF47473">
    <property type="entry name" value="EF-hand"/>
    <property type="match status" value="1"/>
</dbReference>
<dbReference type="GO" id="GO:0036444">
    <property type="term" value="P:calcium import into the mitochondrion"/>
    <property type="evidence" value="ECO:0007669"/>
    <property type="project" value="TreeGrafter"/>
</dbReference>
<evidence type="ECO:0000259" key="8">
    <source>
        <dbReference type="PROSITE" id="PS50222"/>
    </source>
</evidence>
<name>A0A836HH72_9TRYP</name>
<dbReference type="GeneID" id="92517159"/>
<evidence type="ECO:0000256" key="6">
    <source>
        <dbReference type="ARBA" id="ARBA00023128"/>
    </source>
</evidence>
<reference evidence="9 10" key="1">
    <citation type="submission" date="2021-03" db="EMBL/GenBank/DDBJ databases">
        <title>Leishmania (Mundinia) martiniquensis Genome sequencing and assembly.</title>
        <authorList>
            <person name="Almutairi H."/>
            <person name="Gatherer D."/>
        </authorList>
    </citation>
    <scope>NUCLEOTIDE SEQUENCE [LARGE SCALE GENOMIC DNA]</scope>
    <source>
        <strain evidence="9">LSCM1</strain>
    </source>
</reference>
<dbReference type="PROSITE" id="PS50222">
    <property type="entry name" value="EF_HAND_2"/>
    <property type="match status" value="2"/>
</dbReference>